<evidence type="ECO:0000256" key="1">
    <source>
        <dbReference type="SAM" id="Phobius"/>
    </source>
</evidence>
<proteinExistence type="predicted"/>
<sequence>MPLVTILATIWSDVLMAAWEQARPVLPVLVESIRQLVTALDLSAATPSLIETGTLLGKILADALRNLVPLIPPLAEAWIQFWSQGLLPMTPLLLRIVSELLPELLPLLTELVPLITQALGIMTVWNAGLLRFAGVFLDYVIPALKFFINDGVKPAFHNAVEIISSALALIQGVVNTALALIRGDRTPR</sequence>
<evidence type="ECO:0000313" key="2">
    <source>
        <dbReference type="EMBL" id="GGU46847.1"/>
    </source>
</evidence>
<organism evidence="2 3">
    <name type="scientific">Lentzea flava</name>
    <dbReference type="NCBI Taxonomy" id="103732"/>
    <lineage>
        <taxon>Bacteria</taxon>
        <taxon>Bacillati</taxon>
        <taxon>Actinomycetota</taxon>
        <taxon>Actinomycetes</taxon>
        <taxon>Pseudonocardiales</taxon>
        <taxon>Pseudonocardiaceae</taxon>
        <taxon>Lentzea</taxon>
    </lineage>
</organism>
<dbReference type="RefSeq" id="WP_189255603.1">
    <property type="nucleotide sequence ID" value="NZ_BMRE01000019.1"/>
</dbReference>
<keyword evidence="1" id="KW-0472">Membrane</keyword>
<feature type="transmembrane region" description="Helical" evidence="1">
    <location>
        <begin position="118"/>
        <end position="142"/>
    </location>
</feature>
<keyword evidence="1" id="KW-0812">Transmembrane</keyword>
<evidence type="ECO:0008006" key="4">
    <source>
        <dbReference type="Google" id="ProtNLM"/>
    </source>
</evidence>
<name>A0ABQ2UQ60_9PSEU</name>
<comment type="caution">
    <text evidence="2">The sequence shown here is derived from an EMBL/GenBank/DDBJ whole genome shotgun (WGS) entry which is preliminary data.</text>
</comment>
<gene>
    <name evidence="2" type="ORF">GCM10010178_44100</name>
</gene>
<reference evidence="3" key="1">
    <citation type="journal article" date="2019" name="Int. J. Syst. Evol. Microbiol.">
        <title>The Global Catalogue of Microorganisms (GCM) 10K type strain sequencing project: providing services to taxonomists for standard genome sequencing and annotation.</title>
        <authorList>
            <consortium name="The Broad Institute Genomics Platform"/>
            <consortium name="The Broad Institute Genome Sequencing Center for Infectious Disease"/>
            <person name="Wu L."/>
            <person name="Ma J."/>
        </authorList>
    </citation>
    <scope>NUCLEOTIDE SEQUENCE [LARGE SCALE GENOMIC DNA]</scope>
    <source>
        <strain evidence="3">JCM 3296</strain>
    </source>
</reference>
<dbReference type="EMBL" id="BMRE01000019">
    <property type="protein sequence ID" value="GGU46847.1"/>
    <property type="molecule type" value="Genomic_DNA"/>
</dbReference>
<accession>A0ABQ2UQ60</accession>
<dbReference type="Proteomes" id="UP000649573">
    <property type="component" value="Unassembled WGS sequence"/>
</dbReference>
<keyword evidence="3" id="KW-1185">Reference proteome</keyword>
<feature type="transmembrane region" description="Helical" evidence="1">
    <location>
        <begin position="162"/>
        <end position="181"/>
    </location>
</feature>
<protein>
    <recommendedName>
        <fullName evidence="4">Phage-related protein</fullName>
    </recommendedName>
</protein>
<keyword evidence="1" id="KW-1133">Transmembrane helix</keyword>
<evidence type="ECO:0000313" key="3">
    <source>
        <dbReference type="Proteomes" id="UP000649573"/>
    </source>
</evidence>